<keyword evidence="11 14" id="KW-0066">ATP synthesis</keyword>
<keyword evidence="8 14" id="KW-1133">Transmembrane helix</keyword>
<evidence type="ECO:0000256" key="3">
    <source>
        <dbReference type="ARBA" id="ARBA00022448"/>
    </source>
</evidence>
<evidence type="ECO:0000256" key="7">
    <source>
        <dbReference type="ARBA" id="ARBA00022781"/>
    </source>
</evidence>
<evidence type="ECO:0000256" key="15">
    <source>
        <dbReference type="RuleBase" id="RU003848"/>
    </source>
</evidence>
<evidence type="ECO:0000256" key="14">
    <source>
        <dbReference type="HAMAP-Rule" id="MF_01398"/>
    </source>
</evidence>
<dbReference type="Proteomes" id="UP000642993">
    <property type="component" value="Unassembled WGS sequence"/>
</dbReference>
<dbReference type="NCBIfam" id="TIGR01144">
    <property type="entry name" value="ATP_synt_b"/>
    <property type="match status" value="1"/>
</dbReference>
<comment type="subunit">
    <text evidence="13 14">F-type ATPases have 2 components, F(1) - the catalytic core - and F(0) - the membrane proton channel. F(1) has five subunits: alpha(3), beta(3), gamma(1), delta(1), epsilon(1). F(0) has three main subunits: a(1), b(2) and c(10-14). The alpha and beta chains form an alternating ring which encloses part of the gamma chain. F(1) is attached to F(0) by a central stalk formed by the gamma and epsilon chains, while a peripheral stalk is formed by the delta and b chains.</text>
</comment>
<evidence type="ECO:0000256" key="13">
    <source>
        <dbReference type="ARBA" id="ARBA00025830"/>
    </source>
</evidence>
<dbReference type="PANTHER" id="PTHR33445">
    <property type="entry name" value="ATP SYNTHASE SUBUNIT B', CHLOROPLASTIC"/>
    <property type="match status" value="1"/>
</dbReference>
<evidence type="ECO:0000256" key="2">
    <source>
        <dbReference type="ARBA" id="ARBA00005513"/>
    </source>
</evidence>
<protein>
    <recommendedName>
        <fullName evidence="14">ATP synthase subunit b</fullName>
    </recommendedName>
    <alternativeName>
        <fullName evidence="14">ATP synthase F(0) sector subunit b</fullName>
    </alternativeName>
    <alternativeName>
        <fullName evidence="14">ATPase subunit I</fullName>
    </alternativeName>
    <alternativeName>
        <fullName evidence="14">F-type ATPase subunit b</fullName>
        <shortName evidence="14">F-ATPase subunit b</shortName>
    </alternativeName>
</protein>
<dbReference type="GO" id="GO:0046961">
    <property type="term" value="F:proton-transporting ATPase activity, rotational mechanism"/>
    <property type="evidence" value="ECO:0007669"/>
    <property type="project" value="TreeGrafter"/>
</dbReference>
<proteinExistence type="inferred from homology"/>
<comment type="subcellular location">
    <subcellularLocation>
        <location evidence="1 14">Cell membrane</location>
        <topology evidence="1 14">Single-pass membrane protein</topology>
    </subcellularLocation>
</comment>
<dbReference type="GO" id="GO:0046933">
    <property type="term" value="F:proton-transporting ATP synthase activity, rotational mechanism"/>
    <property type="evidence" value="ECO:0007669"/>
    <property type="project" value="UniProtKB-UniRule"/>
</dbReference>
<evidence type="ECO:0000256" key="5">
    <source>
        <dbReference type="ARBA" id="ARBA00022547"/>
    </source>
</evidence>
<dbReference type="NCBIfam" id="NF004412">
    <property type="entry name" value="PRK05759.1-3"/>
    <property type="match status" value="1"/>
</dbReference>
<feature type="transmembrane region" description="Helical" evidence="14">
    <location>
        <begin position="25"/>
        <end position="44"/>
    </location>
</feature>
<dbReference type="GO" id="GO:0005886">
    <property type="term" value="C:plasma membrane"/>
    <property type="evidence" value="ECO:0007669"/>
    <property type="project" value="UniProtKB-SubCell"/>
</dbReference>
<evidence type="ECO:0000313" key="18">
    <source>
        <dbReference type="Proteomes" id="UP000642993"/>
    </source>
</evidence>
<keyword evidence="18" id="KW-1185">Reference proteome</keyword>
<dbReference type="HAMAP" id="MF_01398">
    <property type="entry name" value="ATP_synth_b_bprime"/>
    <property type="match status" value="1"/>
</dbReference>
<dbReference type="InterPro" id="IPR050059">
    <property type="entry name" value="ATP_synthase_B_chain"/>
</dbReference>
<keyword evidence="10 14" id="KW-0472">Membrane</keyword>
<dbReference type="EMBL" id="JACYWE010000012">
    <property type="protein sequence ID" value="MBD8507871.1"/>
    <property type="molecule type" value="Genomic_DNA"/>
</dbReference>
<comment type="similarity">
    <text evidence="2 14 15">Belongs to the ATPase B chain family.</text>
</comment>
<evidence type="ECO:0000256" key="1">
    <source>
        <dbReference type="ARBA" id="ARBA00004162"/>
    </source>
</evidence>
<dbReference type="Gene3D" id="1.20.5.620">
    <property type="entry name" value="F1F0 ATP synthase subunit B, membrane domain"/>
    <property type="match status" value="1"/>
</dbReference>
<evidence type="ECO:0000256" key="4">
    <source>
        <dbReference type="ARBA" id="ARBA00022475"/>
    </source>
</evidence>
<dbReference type="CDD" id="cd06503">
    <property type="entry name" value="ATP-synt_Fo_b"/>
    <property type="match status" value="1"/>
</dbReference>
<comment type="function">
    <text evidence="14">Component of the F(0) channel, it forms part of the peripheral stalk, linking F(1) to F(0).</text>
</comment>
<evidence type="ECO:0000256" key="6">
    <source>
        <dbReference type="ARBA" id="ARBA00022692"/>
    </source>
</evidence>
<sequence>MNTANIVLLAAEEEPNPLLPAVYDIVWSIVALAVVGLVFWKYVIPRFQELLERRTDEIEGGIKRAEALQADAKEALEQYRAQLAEARSEAAKIREEARGQGQQIIDEMKQQAQVESDRIVANGQSQLEAQRQHIVADLRSDLGRTAVDLAEKIIGQSVADDAKRAATVDQFLNELESINADTATGK</sequence>
<dbReference type="RefSeq" id="WP_192040336.1">
    <property type="nucleotide sequence ID" value="NZ_JACYWE010000012.1"/>
</dbReference>
<dbReference type="SUPFAM" id="SSF81573">
    <property type="entry name" value="F1F0 ATP synthase subunit B, membrane domain"/>
    <property type="match status" value="1"/>
</dbReference>
<evidence type="ECO:0000256" key="11">
    <source>
        <dbReference type="ARBA" id="ARBA00023310"/>
    </source>
</evidence>
<keyword evidence="7 14" id="KW-0375">Hydrogen ion transport</keyword>
<keyword evidence="16" id="KW-0175">Coiled coil</keyword>
<organism evidence="17 18">
    <name type="scientific">Lolliginicoccus lacisalsi</name>
    <dbReference type="NCBI Taxonomy" id="2742202"/>
    <lineage>
        <taxon>Bacteria</taxon>
        <taxon>Bacillati</taxon>
        <taxon>Actinomycetota</taxon>
        <taxon>Actinomycetes</taxon>
        <taxon>Mycobacteriales</taxon>
        <taxon>Hoyosellaceae</taxon>
        <taxon>Lolliginicoccus</taxon>
    </lineage>
</organism>
<feature type="coiled-coil region" evidence="16">
    <location>
        <begin position="62"/>
        <end position="103"/>
    </location>
</feature>
<keyword evidence="9 14" id="KW-0406">Ion transport</keyword>
<dbReference type="GO" id="GO:0045259">
    <property type="term" value="C:proton-transporting ATP synthase complex"/>
    <property type="evidence" value="ECO:0007669"/>
    <property type="project" value="UniProtKB-KW"/>
</dbReference>
<dbReference type="InterPro" id="IPR002146">
    <property type="entry name" value="ATP_synth_b/b'su_bac/chlpt"/>
</dbReference>
<evidence type="ECO:0000256" key="12">
    <source>
        <dbReference type="ARBA" id="ARBA00025198"/>
    </source>
</evidence>
<reference evidence="17" key="1">
    <citation type="submission" date="2020-09" db="EMBL/GenBank/DDBJ databases">
        <title>Hoyosella lacisalsi sp. nov., a halotolerant actinobacterium isolated from soil of Lake Gudzhirganskoe.</title>
        <authorList>
            <person name="Yang Q."/>
            <person name="Guo P.Y."/>
            <person name="Liu S.W."/>
            <person name="Li F.N."/>
            <person name="Sun C.H."/>
        </authorList>
    </citation>
    <scope>NUCLEOTIDE SEQUENCE</scope>
    <source>
        <strain evidence="17">G463</strain>
    </source>
</reference>
<accession>A0A927JEX9</accession>
<comment type="caution">
    <text evidence="17">The sequence shown here is derived from an EMBL/GenBank/DDBJ whole genome shotgun (WGS) entry which is preliminary data.</text>
</comment>
<keyword evidence="5 14" id="KW-0138">CF(0)</keyword>
<evidence type="ECO:0000256" key="9">
    <source>
        <dbReference type="ARBA" id="ARBA00023065"/>
    </source>
</evidence>
<dbReference type="InterPro" id="IPR028987">
    <property type="entry name" value="ATP_synth_B-like_membr_sf"/>
</dbReference>
<evidence type="ECO:0000313" key="17">
    <source>
        <dbReference type="EMBL" id="MBD8507871.1"/>
    </source>
</evidence>
<dbReference type="AlphaFoldDB" id="A0A927JEX9"/>
<keyword evidence="6 14" id="KW-0812">Transmembrane</keyword>
<keyword evidence="3 14" id="KW-0813">Transport</keyword>
<name>A0A927JEX9_9ACTN</name>
<evidence type="ECO:0000256" key="8">
    <source>
        <dbReference type="ARBA" id="ARBA00022989"/>
    </source>
</evidence>
<dbReference type="Pfam" id="PF00430">
    <property type="entry name" value="ATP-synt_B"/>
    <property type="match status" value="1"/>
</dbReference>
<comment type="function">
    <text evidence="12 14">F(1)F(0) ATP synthase produces ATP from ADP in the presence of a proton or sodium gradient. F-type ATPases consist of two structural domains, F(1) containing the extramembraneous catalytic core and F(0) containing the membrane proton channel, linked together by a central stalk and a peripheral stalk. During catalysis, ATP synthesis in the catalytic domain of F(1) is coupled via a rotary mechanism of the central stalk subunits to proton translocation.</text>
</comment>
<dbReference type="PANTHER" id="PTHR33445:SF1">
    <property type="entry name" value="ATP SYNTHASE SUBUNIT B"/>
    <property type="match status" value="1"/>
</dbReference>
<keyword evidence="4 14" id="KW-1003">Cell membrane</keyword>
<gene>
    <name evidence="14" type="primary">atpF</name>
    <name evidence="17" type="ORF">HT102_15385</name>
</gene>
<dbReference type="InterPro" id="IPR005864">
    <property type="entry name" value="ATP_synth_F0_bsu_bac"/>
</dbReference>
<evidence type="ECO:0000256" key="16">
    <source>
        <dbReference type="SAM" id="Coils"/>
    </source>
</evidence>
<evidence type="ECO:0000256" key="10">
    <source>
        <dbReference type="ARBA" id="ARBA00023136"/>
    </source>
</evidence>